<evidence type="ECO:0000313" key="4">
    <source>
        <dbReference type="Proteomes" id="UP001049176"/>
    </source>
</evidence>
<feature type="domain" description="Cytidyltransferase-like" evidence="2">
    <location>
        <begin position="175"/>
        <end position="324"/>
    </location>
</feature>
<organism evidence="3 4">
    <name type="scientific">Marasmius oreades</name>
    <name type="common">fairy-ring Marasmius</name>
    <dbReference type="NCBI Taxonomy" id="181124"/>
    <lineage>
        <taxon>Eukaryota</taxon>
        <taxon>Fungi</taxon>
        <taxon>Dikarya</taxon>
        <taxon>Basidiomycota</taxon>
        <taxon>Agaricomycotina</taxon>
        <taxon>Agaricomycetes</taxon>
        <taxon>Agaricomycetidae</taxon>
        <taxon>Agaricales</taxon>
        <taxon>Marasmiineae</taxon>
        <taxon>Marasmiaceae</taxon>
        <taxon>Marasmius</taxon>
    </lineage>
</organism>
<comment type="caution">
    <text evidence="3">The sequence shown here is derived from an EMBL/GenBank/DDBJ whole genome shotgun (WGS) entry which is preliminary data.</text>
</comment>
<dbReference type="RefSeq" id="XP_043009088.1">
    <property type="nucleotide sequence ID" value="XM_043153803.1"/>
</dbReference>
<protein>
    <recommendedName>
        <fullName evidence="2">Cytidyltransferase-like domain-containing protein</fullName>
    </recommendedName>
</protein>
<dbReference type="GeneID" id="66078037"/>
<evidence type="ECO:0000259" key="2">
    <source>
        <dbReference type="Pfam" id="PF01467"/>
    </source>
</evidence>
<keyword evidence="1" id="KW-0732">Signal</keyword>
<dbReference type="SUPFAM" id="SSF52374">
    <property type="entry name" value="Nucleotidylyl transferase"/>
    <property type="match status" value="1"/>
</dbReference>
<dbReference type="AlphaFoldDB" id="A0A9P7S004"/>
<dbReference type="PANTHER" id="PTHR10695">
    <property type="entry name" value="DEPHOSPHO-COA KINASE-RELATED"/>
    <property type="match status" value="1"/>
</dbReference>
<evidence type="ECO:0000313" key="3">
    <source>
        <dbReference type="EMBL" id="KAG7092618.1"/>
    </source>
</evidence>
<reference evidence="3" key="1">
    <citation type="journal article" date="2021" name="Genome Biol. Evol.">
        <title>The assembled and annotated genome of the fairy-ring fungus Marasmius oreades.</title>
        <authorList>
            <person name="Hiltunen M."/>
            <person name="Ament-Velasquez S.L."/>
            <person name="Johannesson H."/>
        </authorList>
    </citation>
    <scope>NUCLEOTIDE SEQUENCE</scope>
    <source>
        <strain evidence="3">03SP1</strain>
    </source>
</reference>
<dbReference type="KEGG" id="more:E1B28_008961"/>
<dbReference type="Pfam" id="PF01467">
    <property type="entry name" value="CTP_transf_like"/>
    <property type="match status" value="1"/>
</dbReference>
<feature type="signal peptide" evidence="1">
    <location>
        <begin position="1"/>
        <end position="24"/>
    </location>
</feature>
<proteinExistence type="predicted"/>
<accession>A0A9P7S004</accession>
<dbReference type="Gene3D" id="3.40.50.620">
    <property type="entry name" value="HUPs"/>
    <property type="match status" value="1"/>
</dbReference>
<dbReference type="GO" id="GO:0004140">
    <property type="term" value="F:dephospho-CoA kinase activity"/>
    <property type="evidence" value="ECO:0007669"/>
    <property type="project" value="TreeGrafter"/>
</dbReference>
<feature type="chain" id="PRO_5040433732" description="Cytidyltransferase-like domain-containing protein" evidence="1">
    <location>
        <begin position="25"/>
        <end position="333"/>
    </location>
</feature>
<sequence length="333" mass="36804">MSSASVSTALLLATLPSFYLPSDDQSPPAFLAPVIHAASGVAKKRLIIVLFSLFLNKNPTVINNNEHFQGVQRLLTYIYVQAMREENTPLDVDVILRGLDEELNLSLDEEKEGQVDIIYRVSGDSILVPLPTALLALPQVFVDPVEGNSQSASFREPQPLPTNPDTPSMFPVTALGGTFDHLHSGHKILLSMGAFITSRKIIVGITHPDLLVRKAHASLIESLETRIEKVQRFLQRFKPELEEYDIVPIKDVYGPTASDPDIQALVVSKETVRGAEDIAKLRASKSLPPLKTFVIDVISNNSSNLDDSDQERLKKTKMSSTAFREWLAQNNKV</sequence>
<dbReference type="Proteomes" id="UP001049176">
    <property type="component" value="Chromosome 5"/>
</dbReference>
<dbReference type="CDD" id="cd02164">
    <property type="entry name" value="PPAT_CoAS"/>
    <property type="match status" value="1"/>
</dbReference>
<dbReference type="PANTHER" id="PTHR10695:SF46">
    <property type="entry name" value="BIFUNCTIONAL COENZYME A SYNTHASE-RELATED"/>
    <property type="match status" value="1"/>
</dbReference>
<gene>
    <name evidence="3" type="ORF">E1B28_008961</name>
</gene>
<keyword evidence="4" id="KW-1185">Reference proteome</keyword>
<dbReference type="GO" id="GO:0015937">
    <property type="term" value="P:coenzyme A biosynthetic process"/>
    <property type="evidence" value="ECO:0007669"/>
    <property type="project" value="TreeGrafter"/>
</dbReference>
<evidence type="ECO:0000256" key="1">
    <source>
        <dbReference type="SAM" id="SignalP"/>
    </source>
</evidence>
<dbReference type="InterPro" id="IPR014729">
    <property type="entry name" value="Rossmann-like_a/b/a_fold"/>
</dbReference>
<dbReference type="EMBL" id="CM032185">
    <property type="protein sequence ID" value="KAG7092618.1"/>
    <property type="molecule type" value="Genomic_DNA"/>
</dbReference>
<dbReference type="InterPro" id="IPR004821">
    <property type="entry name" value="Cyt_trans-like"/>
</dbReference>
<dbReference type="OrthoDB" id="330671at2759"/>
<name>A0A9P7S004_9AGAR</name>